<evidence type="ECO:0000256" key="9">
    <source>
        <dbReference type="ARBA" id="ARBA00023136"/>
    </source>
</evidence>
<dbReference type="NCBIfam" id="NF033739">
    <property type="entry name" value="intramemb_PrsW"/>
    <property type="match status" value="1"/>
</dbReference>
<keyword evidence="13" id="KW-0482">Metalloprotease</keyword>
<dbReference type="GO" id="GO:0008237">
    <property type="term" value="F:metallopeptidase activity"/>
    <property type="evidence" value="ECO:0007669"/>
    <property type="project" value="UniProtKB-KW"/>
</dbReference>
<feature type="transmembrane region" description="Helical" evidence="12">
    <location>
        <begin position="30"/>
        <end position="54"/>
    </location>
</feature>
<dbReference type="Pfam" id="PF13367">
    <property type="entry name" value="PrsW-protease"/>
    <property type="match status" value="1"/>
</dbReference>
<protein>
    <recommendedName>
        <fullName evidence="3 11">Protease PrsW</fullName>
        <ecNumber evidence="11">3.4.-.-</ecNumber>
    </recommendedName>
    <alternativeName>
        <fullName evidence="10 11">Protease responsible for activating sigma-W</fullName>
    </alternativeName>
</protein>
<evidence type="ECO:0000256" key="8">
    <source>
        <dbReference type="ARBA" id="ARBA00022989"/>
    </source>
</evidence>
<gene>
    <name evidence="13" type="primary">prsW</name>
    <name evidence="13" type="ORF">HCN83_11295</name>
</gene>
<keyword evidence="5 11" id="KW-0645">Protease</keyword>
<keyword evidence="8 12" id="KW-1133">Transmembrane helix</keyword>
<dbReference type="InterPro" id="IPR023596">
    <property type="entry name" value="Peptidase_PrsW_arch/bac"/>
</dbReference>
<keyword evidence="7 11" id="KW-0378">Hydrolase</keyword>
<dbReference type="Proteomes" id="UP000752012">
    <property type="component" value="Unassembled WGS sequence"/>
</dbReference>
<evidence type="ECO:0000256" key="10">
    <source>
        <dbReference type="ARBA" id="ARBA00030345"/>
    </source>
</evidence>
<evidence type="ECO:0000313" key="14">
    <source>
        <dbReference type="Proteomes" id="UP000752012"/>
    </source>
</evidence>
<dbReference type="RefSeq" id="WP_168007391.1">
    <property type="nucleotide sequence ID" value="NZ_JAATHJ010000017.1"/>
</dbReference>
<evidence type="ECO:0000256" key="4">
    <source>
        <dbReference type="ARBA" id="ARBA00022475"/>
    </source>
</evidence>
<feature type="transmembrane region" description="Helical" evidence="12">
    <location>
        <begin position="185"/>
        <end position="203"/>
    </location>
</feature>
<dbReference type="EMBL" id="JAATHJ010000017">
    <property type="protein sequence ID" value="NJP38168.1"/>
    <property type="molecule type" value="Genomic_DNA"/>
</dbReference>
<evidence type="ECO:0000256" key="12">
    <source>
        <dbReference type="SAM" id="Phobius"/>
    </source>
</evidence>
<comment type="similarity">
    <text evidence="2 11">Belongs to the protease PrsW family.</text>
</comment>
<dbReference type="EC" id="3.4.-.-" evidence="11"/>
<dbReference type="InterPro" id="IPR026898">
    <property type="entry name" value="PrsW"/>
</dbReference>
<reference evidence="13 14" key="1">
    <citation type="submission" date="2020-03" db="EMBL/GenBank/DDBJ databases">
        <title>Assessment of the enzymatic potential of alkaline-tolerant lipase obtained from Bacillus luteus H11 (technogenic soil) for the bioremediation of saline soils contaminated with petroleum substances.</title>
        <authorList>
            <person name="Kalwasinska A."/>
        </authorList>
    </citation>
    <scope>NUCLEOTIDE SEQUENCE [LARGE SCALE GENOMIC DNA]</scope>
    <source>
        <strain evidence="13 14">H11</strain>
    </source>
</reference>
<comment type="function">
    <text evidence="11">Involved in the degradation of specific anti-sigma factors.</text>
</comment>
<evidence type="ECO:0000256" key="6">
    <source>
        <dbReference type="ARBA" id="ARBA00022692"/>
    </source>
</evidence>
<evidence type="ECO:0000256" key="7">
    <source>
        <dbReference type="ARBA" id="ARBA00022801"/>
    </source>
</evidence>
<dbReference type="PANTHER" id="PTHR36844:SF1">
    <property type="entry name" value="PROTEASE PRSW"/>
    <property type="match status" value="1"/>
</dbReference>
<proteinExistence type="inferred from homology"/>
<evidence type="ECO:0000256" key="1">
    <source>
        <dbReference type="ARBA" id="ARBA00004651"/>
    </source>
</evidence>
<evidence type="ECO:0000313" key="13">
    <source>
        <dbReference type="EMBL" id="NJP38168.1"/>
    </source>
</evidence>
<feature type="transmembrane region" description="Helical" evidence="12">
    <location>
        <begin position="126"/>
        <end position="148"/>
    </location>
</feature>
<dbReference type="GO" id="GO:0006508">
    <property type="term" value="P:proteolysis"/>
    <property type="evidence" value="ECO:0007669"/>
    <property type="project" value="UniProtKB-KW"/>
</dbReference>
<evidence type="ECO:0000256" key="2">
    <source>
        <dbReference type="ARBA" id="ARBA00009165"/>
    </source>
</evidence>
<accession>A0A969TTZ0</accession>
<evidence type="ECO:0000256" key="11">
    <source>
        <dbReference type="PIRNR" id="PIRNR016933"/>
    </source>
</evidence>
<keyword evidence="6 12" id="KW-0812">Transmembrane</keyword>
<name>A0A969TTZ0_9BACI</name>
<keyword evidence="4 11" id="KW-1003">Cell membrane</keyword>
<dbReference type="AlphaFoldDB" id="A0A969TTZ0"/>
<keyword evidence="14" id="KW-1185">Reference proteome</keyword>
<dbReference type="PIRSF" id="PIRSF016933">
    <property type="entry name" value="PrsW"/>
    <property type="match status" value="1"/>
</dbReference>
<comment type="subcellular location">
    <subcellularLocation>
        <location evidence="1">Cell membrane</location>
        <topology evidence="1">Multi-pass membrane protein</topology>
    </subcellularLocation>
</comment>
<organism evidence="13 14">
    <name type="scientific">Alkalicoccus luteus</name>
    <dbReference type="NCBI Taxonomy" id="1237094"/>
    <lineage>
        <taxon>Bacteria</taxon>
        <taxon>Bacillati</taxon>
        <taxon>Bacillota</taxon>
        <taxon>Bacilli</taxon>
        <taxon>Bacillales</taxon>
        <taxon>Bacillaceae</taxon>
        <taxon>Alkalicoccus</taxon>
    </lineage>
</organism>
<feature type="transmembrane region" description="Helical" evidence="12">
    <location>
        <begin position="160"/>
        <end position="179"/>
    </location>
</feature>
<dbReference type="PANTHER" id="PTHR36844">
    <property type="entry name" value="PROTEASE PRSW"/>
    <property type="match status" value="1"/>
</dbReference>
<feature type="transmembrane region" description="Helical" evidence="12">
    <location>
        <begin position="100"/>
        <end position="120"/>
    </location>
</feature>
<sequence length="219" mass="24648">MLSLLAAAVAPALALLFYFYLKDEFEQEPVHMVIRCFLFGALLVLPVMFAQYIISTETTLAQTQSGTAAVPALLEELFKWFTVLAAVYTHIHFNQRYDGIVYACAVGLGFASVENIFYLLEYGLDYAFIRAVFPVSGHALFAVVMGYYIGRAKFGRHRNLNLFLALAFPVLLHFSYNFLVISRDAAAFTAVPFMIGLWILAIWKVKKANRLQRSALHIS</sequence>
<evidence type="ECO:0000256" key="3">
    <source>
        <dbReference type="ARBA" id="ARBA00018997"/>
    </source>
</evidence>
<evidence type="ECO:0000256" key="5">
    <source>
        <dbReference type="ARBA" id="ARBA00022670"/>
    </source>
</evidence>
<comment type="caution">
    <text evidence="13">The sequence shown here is derived from an EMBL/GenBank/DDBJ whole genome shotgun (WGS) entry which is preliminary data.</text>
</comment>
<keyword evidence="9 11" id="KW-0472">Membrane</keyword>
<dbReference type="GO" id="GO:0005886">
    <property type="term" value="C:plasma membrane"/>
    <property type="evidence" value="ECO:0007669"/>
    <property type="project" value="UniProtKB-SubCell"/>
</dbReference>